<feature type="transmembrane region" description="Helical" evidence="11">
    <location>
        <begin position="6"/>
        <end position="29"/>
    </location>
</feature>
<feature type="transmembrane region" description="Helical" evidence="11">
    <location>
        <begin position="365"/>
        <end position="383"/>
    </location>
</feature>
<comment type="cofactor">
    <cofactor evidence="1">
        <name>Zn(2+)</name>
        <dbReference type="ChEBI" id="CHEBI:29105"/>
    </cofactor>
</comment>
<evidence type="ECO:0000259" key="12">
    <source>
        <dbReference type="PROSITE" id="PS50106"/>
    </source>
</evidence>
<dbReference type="SMART" id="SM00228">
    <property type="entry name" value="PDZ"/>
    <property type="match status" value="1"/>
</dbReference>
<evidence type="ECO:0000313" key="13">
    <source>
        <dbReference type="EMBL" id="EGF90509.1"/>
    </source>
</evidence>
<evidence type="ECO:0000256" key="5">
    <source>
        <dbReference type="ARBA" id="ARBA00022692"/>
    </source>
</evidence>
<feature type="domain" description="PDZ" evidence="12">
    <location>
        <begin position="151"/>
        <end position="194"/>
    </location>
</feature>
<feature type="transmembrane region" description="Helical" evidence="11">
    <location>
        <begin position="117"/>
        <end position="140"/>
    </location>
</feature>
<dbReference type="OrthoDB" id="9782003at2"/>
<evidence type="ECO:0000313" key="14">
    <source>
        <dbReference type="Proteomes" id="UP000006512"/>
    </source>
</evidence>
<comment type="similarity">
    <text evidence="3">Belongs to the peptidase M50B family.</text>
</comment>
<dbReference type="GO" id="GO:0004222">
    <property type="term" value="F:metalloendopeptidase activity"/>
    <property type="evidence" value="ECO:0007669"/>
    <property type="project" value="InterPro"/>
</dbReference>
<keyword evidence="14" id="KW-1185">Reference proteome</keyword>
<dbReference type="AlphaFoldDB" id="F4QQM2"/>
<comment type="subcellular location">
    <subcellularLocation>
        <location evidence="2">Membrane</location>
        <topology evidence="2">Multi-pass membrane protein</topology>
    </subcellularLocation>
</comment>
<dbReference type="STRING" id="715226.ABI_35320"/>
<dbReference type="RefSeq" id="WP_006274313.1">
    <property type="nucleotide sequence ID" value="NZ_GL883079.1"/>
</dbReference>
<dbReference type="Pfam" id="PF02163">
    <property type="entry name" value="Peptidase_M50"/>
    <property type="match status" value="1"/>
</dbReference>
<dbReference type="GO" id="GO:0016020">
    <property type="term" value="C:membrane"/>
    <property type="evidence" value="ECO:0007669"/>
    <property type="project" value="UniProtKB-SubCell"/>
</dbReference>
<dbReference type="CDD" id="cd06163">
    <property type="entry name" value="S2P-M50_PDZ_RseP-like"/>
    <property type="match status" value="1"/>
</dbReference>
<dbReference type="CDD" id="cd23081">
    <property type="entry name" value="cpPDZ_EcRseP-like"/>
    <property type="match status" value="1"/>
</dbReference>
<dbReference type="GO" id="GO:0006508">
    <property type="term" value="P:proteolysis"/>
    <property type="evidence" value="ECO:0007669"/>
    <property type="project" value="UniProtKB-KW"/>
</dbReference>
<dbReference type="InterPro" id="IPR001478">
    <property type="entry name" value="PDZ"/>
</dbReference>
<dbReference type="PROSITE" id="PS50106">
    <property type="entry name" value="PDZ"/>
    <property type="match status" value="1"/>
</dbReference>
<keyword evidence="9 13" id="KW-0482">Metalloprotease</keyword>
<dbReference type="EMBL" id="GL883079">
    <property type="protein sequence ID" value="EGF90509.1"/>
    <property type="molecule type" value="Genomic_DNA"/>
</dbReference>
<evidence type="ECO:0000256" key="9">
    <source>
        <dbReference type="ARBA" id="ARBA00023049"/>
    </source>
</evidence>
<keyword evidence="8 11" id="KW-1133">Transmembrane helix</keyword>
<evidence type="ECO:0000256" key="7">
    <source>
        <dbReference type="ARBA" id="ARBA00022833"/>
    </source>
</evidence>
<evidence type="ECO:0000256" key="1">
    <source>
        <dbReference type="ARBA" id="ARBA00001947"/>
    </source>
</evidence>
<accession>F4QQM2</accession>
<dbReference type="InterPro" id="IPR004387">
    <property type="entry name" value="Pept_M50_Zn"/>
</dbReference>
<keyword evidence="4 13" id="KW-0645">Protease</keyword>
<evidence type="ECO:0000256" key="3">
    <source>
        <dbReference type="ARBA" id="ARBA00007931"/>
    </source>
</evidence>
<protein>
    <submittedName>
        <fullName evidence="13">RIP metalloprotease RseP</fullName>
        <ecNumber evidence="13">3.4.24.-</ecNumber>
    </submittedName>
</protein>
<name>F4QQM2_9CAUL</name>
<evidence type="ECO:0000256" key="8">
    <source>
        <dbReference type="ARBA" id="ARBA00022989"/>
    </source>
</evidence>
<keyword evidence="10 11" id="KW-0472">Membrane</keyword>
<keyword evidence="5 11" id="KW-0812">Transmembrane</keyword>
<reference evidence="14" key="1">
    <citation type="submission" date="2011-03" db="EMBL/GenBank/DDBJ databases">
        <title>Draft genome sequence of Brevundimonas diminuta.</title>
        <authorList>
            <person name="Brown P.J.B."/>
            <person name="Buechlein A."/>
            <person name="Hemmerich C."/>
            <person name="Brun Y.V."/>
        </authorList>
    </citation>
    <scope>NUCLEOTIDE SEQUENCE [LARGE SCALE GENOMIC DNA]</scope>
    <source>
        <strain evidence="14">C19</strain>
    </source>
</reference>
<dbReference type="EC" id="3.4.24.-" evidence="13"/>
<evidence type="ECO:0000256" key="4">
    <source>
        <dbReference type="ARBA" id="ARBA00022670"/>
    </source>
</evidence>
<dbReference type="Pfam" id="PF17820">
    <property type="entry name" value="PDZ_6"/>
    <property type="match status" value="1"/>
</dbReference>
<proteinExistence type="inferred from homology"/>
<feature type="transmembrane region" description="Helical" evidence="11">
    <location>
        <begin position="321"/>
        <end position="353"/>
    </location>
</feature>
<keyword evidence="6 13" id="KW-0378">Hydrolase</keyword>
<sequence length="400" mass="43875">MLNFIIGIVPFLIIISLIVTFHEFGHYSVARLFGTRIERFSVGFGKILLRRKDKRGTEWCISALPLGGYVKFAGDENVTSMMPSAEELEASREAITQREGTAAVSEYFHFKPLWQRFLVVLAGPVANFILAIAIFTFIFATGGERVIPSKVSQVEAGSPAAVAGFQAGDIIRFIDGKSVNSETEARMLIMLRGATATRFVVERAGANVELTATPRRVSVDPKGPNPELKVGQLGIIMGEPAVRVRYNPIEALVRGNNETWRALDTNLTYIARIFTGKENGNQIGGIVGMTKTTGDVTVALTQYEAPVHIKVLNLLYTYLQYMAYISIAVGFLNLLPIPALDGGHLAFFLWQGVTRKPISPEIQSAAFRIAVVLVLGLMTFAFWNDINNHGLTKFIGGLFS</sequence>
<evidence type="ECO:0000256" key="10">
    <source>
        <dbReference type="ARBA" id="ARBA00023136"/>
    </source>
</evidence>
<evidence type="ECO:0000256" key="6">
    <source>
        <dbReference type="ARBA" id="ARBA00022801"/>
    </source>
</evidence>
<evidence type="ECO:0000256" key="2">
    <source>
        <dbReference type="ARBA" id="ARBA00004141"/>
    </source>
</evidence>
<dbReference type="Gene3D" id="2.30.42.10">
    <property type="match status" value="1"/>
</dbReference>
<dbReference type="InterPro" id="IPR036034">
    <property type="entry name" value="PDZ_sf"/>
</dbReference>
<dbReference type="eggNOG" id="COG0750">
    <property type="taxonomic scope" value="Bacteria"/>
</dbReference>
<evidence type="ECO:0000256" key="11">
    <source>
        <dbReference type="SAM" id="Phobius"/>
    </source>
</evidence>
<dbReference type="InterPro" id="IPR041489">
    <property type="entry name" value="PDZ_6"/>
</dbReference>
<dbReference type="PANTHER" id="PTHR42837:SF2">
    <property type="entry name" value="MEMBRANE METALLOPROTEASE ARASP2, CHLOROPLASTIC-RELATED"/>
    <property type="match status" value="1"/>
</dbReference>
<dbReference type="HOGENOM" id="CLU_025778_1_0_5"/>
<organism evidence="13 14">
    <name type="scientific">Asticcacaulis biprosthecium C19</name>
    <dbReference type="NCBI Taxonomy" id="715226"/>
    <lineage>
        <taxon>Bacteria</taxon>
        <taxon>Pseudomonadati</taxon>
        <taxon>Pseudomonadota</taxon>
        <taxon>Alphaproteobacteria</taxon>
        <taxon>Caulobacterales</taxon>
        <taxon>Caulobacteraceae</taxon>
        <taxon>Asticcacaulis</taxon>
    </lineage>
</organism>
<gene>
    <name evidence="13" type="primary">rseP</name>
    <name evidence="13" type="ORF">ABI_35320</name>
</gene>
<keyword evidence="7" id="KW-0862">Zinc</keyword>
<dbReference type="SUPFAM" id="SSF50156">
    <property type="entry name" value="PDZ domain-like"/>
    <property type="match status" value="1"/>
</dbReference>
<dbReference type="Proteomes" id="UP000006512">
    <property type="component" value="Unassembled WGS sequence"/>
</dbReference>
<dbReference type="InterPro" id="IPR008915">
    <property type="entry name" value="Peptidase_M50"/>
</dbReference>
<dbReference type="PANTHER" id="PTHR42837">
    <property type="entry name" value="REGULATOR OF SIGMA-E PROTEASE RSEP"/>
    <property type="match status" value="1"/>
</dbReference>